<gene>
    <name evidence="2" type="primary">ppcs</name>
    <name evidence="2" type="ORF">SAMEA4412692_00691</name>
</gene>
<dbReference type="KEGG" id="smen:SAMEA4412692_0691"/>
<reference evidence="2 3" key="1">
    <citation type="submission" date="2017-06" db="EMBL/GenBank/DDBJ databases">
        <authorList>
            <consortium name="Pathogen Informatics"/>
        </authorList>
    </citation>
    <scope>NUCLEOTIDE SEQUENCE [LARGE SCALE GENOMIC DNA]</scope>
    <source>
        <strain evidence="2 3">NCTC13788</strain>
    </source>
</reference>
<dbReference type="SUPFAM" id="SSF102645">
    <property type="entry name" value="CoaB-like"/>
    <property type="match status" value="1"/>
</dbReference>
<dbReference type="GO" id="GO:0016874">
    <property type="term" value="F:ligase activity"/>
    <property type="evidence" value="ECO:0007669"/>
    <property type="project" value="UniProtKB-KW"/>
</dbReference>
<sequence>MKILITSGGTAESIDQVREITNQATGRLGQVMAEIFLAAGHEVTFVTTKHALKPPEHDRLTTLLVSNVASLLEALEQQVPTHDAVIHAMAVSDYSPIYMTDFDTVANSDDLTEFLHAQNSETKISSNANYQVLFLKKTPKLISMIKKWNPETILIGFKLLVDVDKSELFSVARNSLLKNQADLIVANDLTEISGDRHIAYLVDHESEQRATTKQEISLQLLNYLERKEHQS</sequence>
<dbReference type="Pfam" id="PF04127">
    <property type="entry name" value="DFP"/>
    <property type="match status" value="2"/>
</dbReference>
<dbReference type="NCBIfam" id="NF005231">
    <property type="entry name" value="PRK06732.1"/>
    <property type="match status" value="1"/>
</dbReference>
<protein>
    <submittedName>
        <fullName evidence="2">Phosphopantothenate--cysteine ligase</fullName>
    </submittedName>
</protein>
<organism evidence="2 3">
    <name type="scientific">Streptococcus merionis</name>
    <dbReference type="NCBI Taxonomy" id="400065"/>
    <lineage>
        <taxon>Bacteria</taxon>
        <taxon>Bacillati</taxon>
        <taxon>Bacillota</taxon>
        <taxon>Bacilli</taxon>
        <taxon>Lactobacillales</taxon>
        <taxon>Streptococcaceae</taxon>
        <taxon>Streptococcus</taxon>
    </lineage>
</organism>
<dbReference type="Proteomes" id="UP000215185">
    <property type="component" value="Chromosome 1"/>
</dbReference>
<dbReference type="GO" id="GO:0015937">
    <property type="term" value="P:coenzyme A biosynthetic process"/>
    <property type="evidence" value="ECO:0007669"/>
    <property type="project" value="UniProtKB-ARBA"/>
</dbReference>
<dbReference type="RefSeq" id="WP_018372587.1">
    <property type="nucleotide sequence ID" value="NZ_LT906439.1"/>
</dbReference>
<dbReference type="EMBL" id="LT906439">
    <property type="protein sequence ID" value="SNU87550.1"/>
    <property type="molecule type" value="Genomic_DNA"/>
</dbReference>
<dbReference type="eggNOG" id="COG0452">
    <property type="taxonomic scope" value="Bacteria"/>
</dbReference>
<dbReference type="Gene3D" id="3.40.50.10300">
    <property type="entry name" value="CoaB-like"/>
    <property type="match status" value="1"/>
</dbReference>
<dbReference type="InterPro" id="IPR035929">
    <property type="entry name" value="CoaB-like_sf"/>
</dbReference>
<dbReference type="OrthoDB" id="9802554at2"/>
<dbReference type="NCBIfam" id="TIGR02114">
    <property type="entry name" value="coaB_strep"/>
    <property type="match status" value="1"/>
</dbReference>
<dbReference type="InterPro" id="IPR011848">
    <property type="entry name" value="CoaB_strep"/>
</dbReference>
<feature type="domain" description="DNA/pantothenate metabolism flavoprotein C-terminal" evidence="1">
    <location>
        <begin position="111"/>
        <end position="224"/>
    </location>
</feature>
<dbReference type="InterPro" id="IPR007085">
    <property type="entry name" value="DNA/pantothenate-metab_flavo_C"/>
</dbReference>
<dbReference type="AlphaFoldDB" id="A0A239SQ66"/>
<evidence type="ECO:0000313" key="2">
    <source>
        <dbReference type="EMBL" id="SNU87550.1"/>
    </source>
</evidence>
<dbReference type="STRING" id="1123308.GCA_000380085_00034"/>
<evidence type="ECO:0000259" key="1">
    <source>
        <dbReference type="Pfam" id="PF04127"/>
    </source>
</evidence>
<accession>A0A239SQ66</accession>
<proteinExistence type="predicted"/>
<feature type="domain" description="DNA/pantothenate metabolism flavoprotein C-terminal" evidence="1">
    <location>
        <begin position="2"/>
        <end position="97"/>
    </location>
</feature>
<keyword evidence="3" id="KW-1185">Reference proteome</keyword>
<evidence type="ECO:0000313" key="3">
    <source>
        <dbReference type="Proteomes" id="UP000215185"/>
    </source>
</evidence>
<name>A0A239SQ66_9STRE</name>
<keyword evidence="2" id="KW-0436">Ligase</keyword>